<accession>A0A9P4VXA6</accession>
<dbReference type="AlphaFoldDB" id="A0A9P4VXA6"/>
<feature type="region of interest" description="Disordered" evidence="1">
    <location>
        <begin position="214"/>
        <end position="238"/>
    </location>
</feature>
<dbReference type="Proteomes" id="UP000799429">
    <property type="component" value="Unassembled WGS sequence"/>
</dbReference>
<comment type="caution">
    <text evidence="2">The sequence shown here is derived from an EMBL/GenBank/DDBJ whole genome shotgun (WGS) entry which is preliminary data.</text>
</comment>
<name>A0A9P4VXA6_9PEZI</name>
<dbReference type="EMBL" id="MU006089">
    <property type="protein sequence ID" value="KAF2843614.1"/>
    <property type="molecule type" value="Genomic_DNA"/>
</dbReference>
<organism evidence="2 3">
    <name type="scientific">Patellaria atrata CBS 101060</name>
    <dbReference type="NCBI Taxonomy" id="1346257"/>
    <lineage>
        <taxon>Eukaryota</taxon>
        <taxon>Fungi</taxon>
        <taxon>Dikarya</taxon>
        <taxon>Ascomycota</taxon>
        <taxon>Pezizomycotina</taxon>
        <taxon>Dothideomycetes</taxon>
        <taxon>Dothideomycetes incertae sedis</taxon>
        <taxon>Patellariales</taxon>
        <taxon>Patellariaceae</taxon>
        <taxon>Patellaria</taxon>
    </lineage>
</organism>
<reference evidence="2" key="1">
    <citation type="journal article" date="2020" name="Stud. Mycol.">
        <title>101 Dothideomycetes genomes: a test case for predicting lifestyles and emergence of pathogens.</title>
        <authorList>
            <person name="Haridas S."/>
            <person name="Albert R."/>
            <person name="Binder M."/>
            <person name="Bloem J."/>
            <person name="Labutti K."/>
            <person name="Salamov A."/>
            <person name="Andreopoulos B."/>
            <person name="Baker S."/>
            <person name="Barry K."/>
            <person name="Bills G."/>
            <person name="Bluhm B."/>
            <person name="Cannon C."/>
            <person name="Castanera R."/>
            <person name="Culley D."/>
            <person name="Daum C."/>
            <person name="Ezra D."/>
            <person name="Gonzalez J."/>
            <person name="Henrissat B."/>
            <person name="Kuo A."/>
            <person name="Liang C."/>
            <person name="Lipzen A."/>
            <person name="Lutzoni F."/>
            <person name="Magnuson J."/>
            <person name="Mondo S."/>
            <person name="Nolan M."/>
            <person name="Ohm R."/>
            <person name="Pangilinan J."/>
            <person name="Park H.-J."/>
            <person name="Ramirez L."/>
            <person name="Alfaro M."/>
            <person name="Sun H."/>
            <person name="Tritt A."/>
            <person name="Yoshinaga Y."/>
            <person name="Zwiers L.-H."/>
            <person name="Turgeon B."/>
            <person name="Goodwin S."/>
            <person name="Spatafora J."/>
            <person name="Crous P."/>
            <person name="Grigoriev I."/>
        </authorList>
    </citation>
    <scope>NUCLEOTIDE SEQUENCE</scope>
    <source>
        <strain evidence="2">CBS 101060</strain>
    </source>
</reference>
<protein>
    <recommendedName>
        <fullName evidence="4">Impact N-terminal domain-containing protein</fullName>
    </recommendedName>
</protein>
<sequence length="376" mass="41050">MSKATELQALLRFLSQDAKIPLATAIGKVKELQNAGLATLENISKSDQKTIQNIFPDDKASKQVLNAAKRISKKRAAGDSGPASPVKKQKRSIYEEPPTPAQIEQSLVLPDAIKDEGQILSIIIFTNRAPLVLAFAVTLLKYTMPEQPISSRLSLAQAVVSINSRSKAVSLGLEAGKSAEEEGWGEGQPTVKVMGREIKTMKRWGYEWKTKDSKEETKSLDASEDSSQAETLKDDNNAPSLWGIDLDALKKTNSNGGTAAQSKASNSLPIYTPQSARAYLLRSFDSSAGLSSNDYSPKKKPSNATIAERKERNLALLLGALELLFESWAPHIDKTQLDSRTWSWYVRVRPEVESGVAGWGGKGDVKLVDILALRRT</sequence>
<evidence type="ECO:0008006" key="4">
    <source>
        <dbReference type="Google" id="ProtNLM"/>
    </source>
</evidence>
<proteinExistence type="predicted"/>
<evidence type="ECO:0000313" key="3">
    <source>
        <dbReference type="Proteomes" id="UP000799429"/>
    </source>
</evidence>
<evidence type="ECO:0000313" key="2">
    <source>
        <dbReference type="EMBL" id="KAF2843614.1"/>
    </source>
</evidence>
<keyword evidence="3" id="KW-1185">Reference proteome</keyword>
<dbReference type="OrthoDB" id="514070at2759"/>
<gene>
    <name evidence="2" type="ORF">M501DRAFT_1012955</name>
</gene>
<evidence type="ECO:0000256" key="1">
    <source>
        <dbReference type="SAM" id="MobiDB-lite"/>
    </source>
</evidence>
<feature type="region of interest" description="Disordered" evidence="1">
    <location>
        <begin position="71"/>
        <end position="96"/>
    </location>
</feature>